<dbReference type="Gene3D" id="3.30.450.20">
    <property type="entry name" value="PAS domain"/>
    <property type="match status" value="2"/>
</dbReference>
<evidence type="ECO:0000256" key="3">
    <source>
        <dbReference type="ARBA" id="ARBA00012438"/>
    </source>
</evidence>
<dbReference type="GO" id="GO:0005524">
    <property type="term" value="F:ATP binding"/>
    <property type="evidence" value="ECO:0007669"/>
    <property type="project" value="UniProtKB-KW"/>
</dbReference>
<feature type="domain" description="Histidine kinase" evidence="16">
    <location>
        <begin position="625"/>
        <end position="864"/>
    </location>
</feature>
<dbReference type="SUPFAM" id="SSF55874">
    <property type="entry name" value="ATPase domain of HSP90 chaperone/DNA topoisomerase II/histidine kinase"/>
    <property type="match status" value="1"/>
</dbReference>
<keyword evidence="8" id="KW-0418">Kinase</keyword>
<dbReference type="AlphaFoldDB" id="T2G9Z0"/>
<dbReference type="CDD" id="cd00082">
    <property type="entry name" value="HisKA"/>
    <property type="match status" value="1"/>
</dbReference>
<dbReference type="PATRIC" id="fig|1121448.10.peg.1215"/>
<evidence type="ECO:0000259" key="18">
    <source>
        <dbReference type="PROSITE" id="PS50112"/>
    </source>
</evidence>
<dbReference type="Pfam" id="PF00512">
    <property type="entry name" value="HisKA"/>
    <property type="match status" value="1"/>
</dbReference>
<evidence type="ECO:0000256" key="7">
    <source>
        <dbReference type="ARBA" id="ARBA00022741"/>
    </source>
</evidence>
<dbReference type="PROSITE" id="PS50110">
    <property type="entry name" value="RESPONSE_REGULATORY"/>
    <property type="match status" value="1"/>
</dbReference>
<dbReference type="InterPro" id="IPR001789">
    <property type="entry name" value="Sig_transdc_resp-reg_receiver"/>
</dbReference>
<dbReference type="STRING" id="1121448.DGI_1222"/>
<dbReference type="KEGG" id="dgg:DGI_1222"/>
<feature type="transmembrane region" description="Helical" evidence="14">
    <location>
        <begin position="331"/>
        <end position="351"/>
    </location>
</feature>
<evidence type="ECO:0000256" key="9">
    <source>
        <dbReference type="ARBA" id="ARBA00022840"/>
    </source>
</evidence>
<keyword evidence="9" id="KW-0067">ATP-binding</keyword>
<dbReference type="SUPFAM" id="SSF47384">
    <property type="entry name" value="Homodimeric domain of signal transducing histidine kinase"/>
    <property type="match status" value="1"/>
</dbReference>
<evidence type="ECO:0000259" key="17">
    <source>
        <dbReference type="PROSITE" id="PS50110"/>
    </source>
</evidence>
<dbReference type="InterPro" id="IPR003594">
    <property type="entry name" value="HATPase_dom"/>
</dbReference>
<dbReference type="OrthoDB" id="9815202at2"/>
<dbReference type="SMART" id="SM00448">
    <property type="entry name" value="REC"/>
    <property type="match status" value="1"/>
</dbReference>
<reference evidence="19 20" key="1">
    <citation type="journal article" date="2013" name="J. Bacteriol.">
        <title>Roles of HynAB and Ech, the only two hydrogenases found in the model sulfate reducer Desulfovibrio gigas.</title>
        <authorList>
            <person name="Morais-Silva F.O."/>
            <person name="Santos C.I."/>
            <person name="Rodrigues R."/>
            <person name="Pereira I.A."/>
            <person name="Rodrigues-Pousada C."/>
        </authorList>
    </citation>
    <scope>NUCLEOTIDE SEQUENCE [LARGE SCALE GENOMIC DNA]</scope>
    <source>
        <strain evidence="20">ATCC 19364 / DSM 1382 / NCIMB 9332 / VKM B-1759</strain>
    </source>
</reference>
<evidence type="ECO:0000313" key="20">
    <source>
        <dbReference type="Proteomes" id="UP000016587"/>
    </source>
</evidence>
<dbReference type="InterPro" id="IPR036097">
    <property type="entry name" value="HisK_dim/P_sf"/>
</dbReference>
<dbReference type="RefSeq" id="WP_021759861.1">
    <property type="nucleotide sequence ID" value="NC_022444.1"/>
</dbReference>
<keyword evidence="11" id="KW-0902">Two-component regulatory system</keyword>
<dbReference type="Gene3D" id="3.30.565.10">
    <property type="entry name" value="Histidine kinase-like ATPase, C-terminal domain"/>
    <property type="match status" value="1"/>
</dbReference>
<evidence type="ECO:0000256" key="14">
    <source>
        <dbReference type="SAM" id="Phobius"/>
    </source>
</evidence>
<proteinExistence type="predicted"/>
<dbReference type="Gene3D" id="1.10.287.130">
    <property type="match status" value="1"/>
</dbReference>
<evidence type="ECO:0000256" key="1">
    <source>
        <dbReference type="ARBA" id="ARBA00000085"/>
    </source>
</evidence>
<feature type="signal peptide" evidence="15">
    <location>
        <begin position="1"/>
        <end position="27"/>
    </location>
</feature>
<dbReference type="InterPro" id="IPR036890">
    <property type="entry name" value="HATPase_C_sf"/>
</dbReference>
<keyword evidence="4 13" id="KW-0597">Phosphoprotein</keyword>
<evidence type="ECO:0000256" key="6">
    <source>
        <dbReference type="ARBA" id="ARBA00022692"/>
    </source>
</evidence>
<evidence type="ECO:0000256" key="8">
    <source>
        <dbReference type="ARBA" id="ARBA00022777"/>
    </source>
</evidence>
<feature type="domain" description="PAS" evidence="18">
    <location>
        <begin position="482"/>
        <end position="518"/>
    </location>
</feature>
<evidence type="ECO:0000256" key="13">
    <source>
        <dbReference type="PROSITE-ProRule" id="PRU00169"/>
    </source>
</evidence>
<evidence type="ECO:0000256" key="2">
    <source>
        <dbReference type="ARBA" id="ARBA00004370"/>
    </source>
</evidence>
<evidence type="ECO:0000256" key="15">
    <source>
        <dbReference type="SAM" id="SignalP"/>
    </source>
</evidence>
<evidence type="ECO:0000256" key="10">
    <source>
        <dbReference type="ARBA" id="ARBA00022989"/>
    </source>
</evidence>
<keyword evidence="12 14" id="KW-0472">Membrane</keyword>
<keyword evidence="15" id="KW-0732">Signal</keyword>
<evidence type="ECO:0000313" key="19">
    <source>
        <dbReference type="EMBL" id="AGW13078.1"/>
    </source>
</evidence>
<dbReference type="GO" id="GO:0000155">
    <property type="term" value="F:phosphorelay sensor kinase activity"/>
    <property type="evidence" value="ECO:0007669"/>
    <property type="project" value="InterPro"/>
</dbReference>
<dbReference type="InterPro" id="IPR005467">
    <property type="entry name" value="His_kinase_dom"/>
</dbReference>
<dbReference type="Proteomes" id="UP000016587">
    <property type="component" value="Chromosome"/>
</dbReference>
<dbReference type="InterPro" id="IPR013656">
    <property type="entry name" value="PAS_4"/>
</dbReference>
<dbReference type="PRINTS" id="PR00344">
    <property type="entry name" value="BCTRLSENSOR"/>
</dbReference>
<dbReference type="FunFam" id="3.30.565.10:FF:000010">
    <property type="entry name" value="Sensor histidine kinase RcsC"/>
    <property type="match status" value="1"/>
</dbReference>
<dbReference type="GO" id="GO:0016020">
    <property type="term" value="C:membrane"/>
    <property type="evidence" value="ECO:0007669"/>
    <property type="project" value="UniProtKB-SubCell"/>
</dbReference>
<dbReference type="NCBIfam" id="TIGR00229">
    <property type="entry name" value="sensory_box"/>
    <property type="match status" value="1"/>
</dbReference>
<feature type="domain" description="Response regulatory" evidence="17">
    <location>
        <begin position="893"/>
        <end position="1007"/>
    </location>
</feature>
<comment type="subcellular location">
    <subcellularLocation>
        <location evidence="2">Membrane</location>
    </subcellularLocation>
</comment>
<dbReference type="InterPro" id="IPR015168">
    <property type="entry name" value="SsuA/THI5"/>
</dbReference>
<dbReference type="SUPFAM" id="SSF55785">
    <property type="entry name" value="PYP-like sensor domain (PAS domain)"/>
    <property type="match status" value="2"/>
</dbReference>
<protein>
    <recommendedName>
        <fullName evidence="3">histidine kinase</fullName>
        <ecNumber evidence="3">2.7.13.3</ecNumber>
    </recommendedName>
</protein>
<dbReference type="InterPro" id="IPR035965">
    <property type="entry name" value="PAS-like_dom_sf"/>
</dbReference>
<dbReference type="SMART" id="SM00387">
    <property type="entry name" value="HATPase_c"/>
    <property type="match status" value="1"/>
</dbReference>
<evidence type="ECO:0000259" key="16">
    <source>
        <dbReference type="PROSITE" id="PS50109"/>
    </source>
</evidence>
<dbReference type="SMART" id="SM00091">
    <property type="entry name" value="PAS"/>
    <property type="match status" value="2"/>
</dbReference>
<evidence type="ECO:0000256" key="12">
    <source>
        <dbReference type="ARBA" id="ARBA00023136"/>
    </source>
</evidence>
<dbReference type="Pfam" id="PF08448">
    <property type="entry name" value="PAS_4"/>
    <property type="match status" value="1"/>
</dbReference>
<accession>T2G9Z0</accession>
<dbReference type="SMART" id="SM00388">
    <property type="entry name" value="HisKA"/>
    <property type="match status" value="1"/>
</dbReference>
<dbReference type="SUPFAM" id="SSF53850">
    <property type="entry name" value="Periplasmic binding protein-like II"/>
    <property type="match status" value="1"/>
</dbReference>
<dbReference type="PANTHER" id="PTHR45339">
    <property type="entry name" value="HYBRID SIGNAL TRANSDUCTION HISTIDINE KINASE J"/>
    <property type="match status" value="1"/>
</dbReference>
<gene>
    <name evidence="19" type="ORF">DGI_1222</name>
</gene>
<keyword evidence="6 14" id="KW-0812">Transmembrane</keyword>
<dbReference type="InterPro" id="IPR000014">
    <property type="entry name" value="PAS"/>
</dbReference>
<name>T2G9Z0_MEGG1</name>
<dbReference type="InterPro" id="IPR003661">
    <property type="entry name" value="HisK_dim/P_dom"/>
</dbReference>
<evidence type="ECO:0000256" key="5">
    <source>
        <dbReference type="ARBA" id="ARBA00022679"/>
    </source>
</evidence>
<dbReference type="CDD" id="cd17546">
    <property type="entry name" value="REC_hyHK_CKI1_RcsC-like"/>
    <property type="match status" value="1"/>
</dbReference>
<dbReference type="CDD" id="cd00130">
    <property type="entry name" value="PAS"/>
    <property type="match status" value="1"/>
</dbReference>
<comment type="catalytic activity">
    <reaction evidence="1">
        <text>ATP + protein L-histidine = ADP + protein N-phospho-L-histidine.</text>
        <dbReference type="EC" id="2.7.13.3"/>
    </reaction>
</comment>
<dbReference type="Pfam" id="PF09084">
    <property type="entry name" value="NMT1"/>
    <property type="match status" value="1"/>
</dbReference>
<dbReference type="PROSITE" id="PS50109">
    <property type="entry name" value="HIS_KIN"/>
    <property type="match status" value="1"/>
</dbReference>
<dbReference type="HOGENOM" id="CLU_000445_86_3_7"/>
<keyword evidence="7" id="KW-0547">Nucleotide-binding</keyword>
<feature type="modified residue" description="4-aspartylphosphate" evidence="13">
    <location>
        <position position="942"/>
    </location>
</feature>
<dbReference type="eggNOG" id="COG0715">
    <property type="taxonomic scope" value="Bacteria"/>
</dbReference>
<evidence type="ECO:0000256" key="4">
    <source>
        <dbReference type="ARBA" id="ARBA00022553"/>
    </source>
</evidence>
<dbReference type="InterPro" id="IPR004358">
    <property type="entry name" value="Sig_transdc_His_kin-like_C"/>
</dbReference>
<sequence>MDVSPLLFFKVLLMAGACLASATASWAAAQPLTVQLKWRHQYQFAGCYVALEQGYYADAGLHVVLKEWNSGRDPVEDVLTGMVDVGIGAANILEARMAGKPVVALAAIFQRSPLAILALKSSGIATPQDVAGKRVAITRHSDLELWAMLRRAGVRMQDVILADNVTARLDDLLTGKVDAISGYLSTQALQLQARGLDPVVLRPAAYDIEFYGDTLFTSEAVLRRRAGDIDAFVSATLRGWQHALDNPDETVDLILRRYAPEADRAVLLQEAEAVRRLIAPDWVPVGSMEALRWRGMAQELRSLGYAGDPALVDGLVHTTEAQRLEGMRRSLLLVLVVAAVALAGVLALLVVNRRLTREVQRRRAAEAEAQEKGGLLEAMLHQLPVFMLQVNAEQEVLFCRGQGLRRLGLEDDALVGRRLDLVFPHLAERLARAQVEGSTSFVVRGEAPDSPWQLETYAFQDQGGRLTGFSLDSTAVMQAEQVRARLVTLIESSPDIVFMAQASGEVLYLNNAGREFYGQDVLDGPPLRIPMLHPSDVGRRIVAEAIPVALREGVWIGETVLRNSRGQERPVSQAFIAHRESDGTVQRLSAICRDLSKRLQMEEELKAATRDAQAASQAKSEFLAHMSHEVRTPLNGMLGMLQLLSLTSLTAEQREYVDTGLASGRGLVTILSDILDLSRVEAGRLTLEEKPLDLRVLVEEVASLFLGEAQAKGLSFDVWVDPATPETILGDAGRLRQVLFNLLGNAVKFTASGSVTLEVVSLRTSEDSQRSDFAEEPGGGVLVFQVADTGPGINEADIPQLFGAFVKKNPPAQHGDGVPLPRHKGAGLGLTVVARLVKLMGGSIQVVSRPGEGSEFTVTLPCASLPTPQPDAAPAASGAALAPTHPASPMPLRILVAEDEPTNRYTMETFLSRRGHHVATAANGQDALAKGLADAFDLILLDIQLPLVSGLDVARQLRDKGVTTPIVAITAFAMQGDRERFLEAGMNDYLSKPLDFRALELLLKAYAP</sequence>
<dbReference type="eggNOG" id="COG5002">
    <property type="taxonomic scope" value="Bacteria"/>
</dbReference>
<keyword evidence="10 14" id="KW-1133">Transmembrane helix</keyword>
<feature type="chain" id="PRO_5004599728" description="histidine kinase" evidence="15">
    <location>
        <begin position="28"/>
        <end position="1008"/>
    </location>
</feature>
<dbReference type="Gene3D" id="3.40.50.2300">
    <property type="match status" value="1"/>
</dbReference>
<keyword evidence="20" id="KW-1185">Reference proteome</keyword>
<dbReference type="Gene3D" id="3.40.190.10">
    <property type="entry name" value="Periplasmic binding protein-like II"/>
    <property type="match status" value="2"/>
</dbReference>
<dbReference type="PANTHER" id="PTHR45339:SF1">
    <property type="entry name" value="HYBRID SIGNAL TRANSDUCTION HISTIDINE KINASE J"/>
    <property type="match status" value="1"/>
</dbReference>
<dbReference type="SUPFAM" id="SSF52172">
    <property type="entry name" value="CheY-like"/>
    <property type="match status" value="1"/>
</dbReference>
<dbReference type="EMBL" id="CP006585">
    <property type="protein sequence ID" value="AGW13078.1"/>
    <property type="molecule type" value="Genomic_DNA"/>
</dbReference>
<evidence type="ECO:0000256" key="11">
    <source>
        <dbReference type="ARBA" id="ARBA00023012"/>
    </source>
</evidence>
<dbReference type="PROSITE" id="PS50112">
    <property type="entry name" value="PAS"/>
    <property type="match status" value="1"/>
</dbReference>
<dbReference type="InterPro" id="IPR011006">
    <property type="entry name" value="CheY-like_superfamily"/>
</dbReference>
<organism evidence="19 20">
    <name type="scientific">Megalodesulfovibrio gigas (strain ATCC 19364 / DSM 1382 / NCIMB 9332 / VKM B-1759)</name>
    <name type="common">Desulfovibrio gigas</name>
    <dbReference type="NCBI Taxonomy" id="1121448"/>
    <lineage>
        <taxon>Bacteria</taxon>
        <taxon>Pseudomonadati</taxon>
        <taxon>Thermodesulfobacteriota</taxon>
        <taxon>Desulfovibrionia</taxon>
        <taxon>Desulfovibrionales</taxon>
        <taxon>Desulfovibrionaceae</taxon>
        <taxon>Megalodesulfovibrio</taxon>
    </lineage>
</organism>
<dbReference type="FunFam" id="1.10.287.130:FF:000004">
    <property type="entry name" value="Ethylene receptor 1"/>
    <property type="match status" value="1"/>
</dbReference>
<dbReference type="Pfam" id="PF00072">
    <property type="entry name" value="Response_reg"/>
    <property type="match status" value="1"/>
</dbReference>
<keyword evidence="5" id="KW-0808">Transferase</keyword>
<dbReference type="CDD" id="cd16922">
    <property type="entry name" value="HATPase_EvgS-ArcB-TorS-like"/>
    <property type="match status" value="1"/>
</dbReference>
<reference evidence="20" key="2">
    <citation type="submission" date="2013-07" db="EMBL/GenBank/DDBJ databases">
        <authorList>
            <person name="Morais-Silva F.O."/>
            <person name="Rezende A.M."/>
            <person name="Pimentel C."/>
            <person name="Resende D.M."/>
            <person name="Santos C.I."/>
            <person name="Clemente C."/>
            <person name="de Oliveira L.M."/>
            <person name="da Silva S.M."/>
            <person name="Costa D.A."/>
            <person name="Varela-Raposo A."/>
            <person name="Horacio E.C.A."/>
            <person name="Matos M."/>
            <person name="Flores O."/>
            <person name="Ruiz J.C."/>
            <person name="Rodrigues-Pousada C."/>
        </authorList>
    </citation>
    <scope>NUCLEOTIDE SEQUENCE [LARGE SCALE GENOMIC DNA]</scope>
    <source>
        <strain evidence="20">ATCC 19364 / DSM 1382 / NCIMB 9332 / VKM B-1759</strain>
    </source>
</reference>
<dbReference type="Pfam" id="PF02518">
    <property type="entry name" value="HATPase_c"/>
    <property type="match status" value="1"/>
</dbReference>
<dbReference type="EC" id="2.7.13.3" evidence="3"/>